<evidence type="ECO:0000313" key="4">
    <source>
        <dbReference type="Proteomes" id="UP001307849"/>
    </source>
</evidence>
<evidence type="ECO:0000256" key="1">
    <source>
        <dbReference type="SAM" id="Coils"/>
    </source>
</evidence>
<dbReference type="EMBL" id="JAVHJM010000003">
    <property type="protein sequence ID" value="KAK6516239.1"/>
    <property type="molecule type" value="Genomic_DNA"/>
</dbReference>
<feature type="region of interest" description="Disordered" evidence="2">
    <location>
        <begin position="99"/>
        <end position="211"/>
    </location>
</feature>
<keyword evidence="1" id="KW-0175">Coiled coil</keyword>
<organism evidence="3 4">
    <name type="scientific">Arthrobotrys conoides</name>
    <dbReference type="NCBI Taxonomy" id="74498"/>
    <lineage>
        <taxon>Eukaryota</taxon>
        <taxon>Fungi</taxon>
        <taxon>Dikarya</taxon>
        <taxon>Ascomycota</taxon>
        <taxon>Pezizomycotina</taxon>
        <taxon>Orbiliomycetes</taxon>
        <taxon>Orbiliales</taxon>
        <taxon>Orbiliaceae</taxon>
        <taxon>Arthrobotrys</taxon>
    </lineage>
</organism>
<protein>
    <recommendedName>
        <fullName evidence="5">C2H2-type domain-containing protein</fullName>
    </recommendedName>
</protein>
<evidence type="ECO:0000313" key="3">
    <source>
        <dbReference type="EMBL" id="KAK6516239.1"/>
    </source>
</evidence>
<feature type="coiled-coil region" evidence="1">
    <location>
        <begin position="221"/>
        <end position="279"/>
    </location>
</feature>
<gene>
    <name evidence="3" type="ORF">TWF506_006148</name>
</gene>
<evidence type="ECO:0008006" key="5">
    <source>
        <dbReference type="Google" id="ProtNLM"/>
    </source>
</evidence>
<evidence type="ECO:0000256" key="2">
    <source>
        <dbReference type="SAM" id="MobiDB-lite"/>
    </source>
</evidence>
<dbReference type="Gene3D" id="3.30.160.60">
    <property type="entry name" value="Classic Zinc Finger"/>
    <property type="match status" value="1"/>
</dbReference>
<name>A0AAN8NGT0_9PEZI</name>
<sequence length="295" mass="32966">MVTENQVQDIHSLLITNLQPIVPTEQPISSVSHPPTSLIAKKQKSKAKNGYTCSIDNFQTRSNRLYGEHMLENHDIKAFKCENCNFETARTDNLQIHGRSCKGKQKKARTITGVSKRRKDRKRVSLKDLPYSIPGTLTSTSASKAEGLAGSLDPPPLLLAKSPDTTSETTSRKNTQEPSSLSRSQTPSQNSECQLPNRLESASPASLKETNMLTPSGSFKIDQLIATIAALKQQNATLRQENCALKAEKHSQEVINQKFEEMQEELEQAQFDCDVWRNQCRKMRKASGQKSRKEP</sequence>
<dbReference type="AlphaFoldDB" id="A0AAN8NGT0"/>
<proteinExistence type="predicted"/>
<feature type="compositionally biased region" description="Polar residues" evidence="2">
    <location>
        <begin position="176"/>
        <end position="194"/>
    </location>
</feature>
<accession>A0AAN8NGT0</accession>
<comment type="caution">
    <text evidence="3">The sequence shown here is derived from an EMBL/GenBank/DDBJ whole genome shotgun (WGS) entry which is preliminary data.</text>
</comment>
<reference evidence="3 4" key="1">
    <citation type="submission" date="2019-10" db="EMBL/GenBank/DDBJ databases">
        <authorList>
            <person name="Palmer J.M."/>
        </authorList>
    </citation>
    <scope>NUCLEOTIDE SEQUENCE [LARGE SCALE GENOMIC DNA]</scope>
    <source>
        <strain evidence="3 4">TWF506</strain>
    </source>
</reference>
<feature type="compositionally biased region" description="Basic residues" evidence="2">
    <location>
        <begin position="99"/>
        <end position="124"/>
    </location>
</feature>
<dbReference type="Proteomes" id="UP001307849">
    <property type="component" value="Unassembled WGS sequence"/>
</dbReference>
<keyword evidence="4" id="KW-1185">Reference proteome</keyword>